<dbReference type="AlphaFoldDB" id="A0A9W8AK87"/>
<dbReference type="OrthoDB" id="2272836at2759"/>
<keyword evidence="3" id="KW-1185">Reference proteome</keyword>
<accession>A0A9W8AK87</accession>
<dbReference type="EMBL" id="JANBPY010001669">
    <property type="protein sequence ID" value="KAJ1959149.1"/>
    <property type="molecule type" value="Genomic_DNA"/>
</dbReference>
<evidence type="ECO:0000256" key="1">
    <source>
        <dbReference type="SAM" id="MobiDB-lite"/>
    </source>
</evidence>
<protein>
    <submittedName>
        <fullName evidence="2">Uncharacterized protein</fullName>
    </submittedName>
</protein>
<reference evidence="2" key="1">
    <citation type="submission" date="2022-07" db="EMBL/GenBank/DDBJ databases">
        <title>Phylogenomic reconstructions and comparative analyses of Kickxellomycotina fungi.</title>
        <authorList>
            <person name="Reynolds N.K."/>
            <person name="Stajich J.E."/>
            <person name="Barry K."/>
            <person name="Grigoriev I.V."/>
            <person name="Crous P."/>
            <person name="Smith M.E."/>
        </authorList>
    </citation>
    <scope>NUCLEOTIDE SEQUENCE</scope>
    <source>
        <strain evidence="2">RSA 1196</strain>
    </source>
</reference>
<sequence length="141" mass="15011">QPGSHRPGYPVNNGSLSHPPPKQLTTEPLGNGSQRDSGTPWELGSFSASYDSHVVRGPLQPAIVSAHPYSTNELHPGMGSHMQSPRSAVVPPVAGVKRPTAHEQVMEAMRKKIHSKIQNRGHPSGPSTAHPYSPSPAKSPK</sequence>
<feature type="region of interest" description="Disordered" evidence="1">
    <location>
        <begin position="112"/>
        <end position="141"/>
    </location>
</feature>
<comment type="caution">
    <text evidence="2">The sequence shown here is derived from an EMBL/GenBank/DDBJ whole genome shotgun (WGS) entry which is preliminary data.</text>
</comment>
<feature type="compositionally biased region" description="Polar residues" evidence="1">
    <location>
        <begin position="23"/>
        <end position="37"/>
    </location>
</feature>
<feature type="region of interest" description="Disordered" evidence="1">
    <location>
        <begin position="1"/>
        <end position="45"/>
    </location>
</feature>
<evidence type="ECO:0000313" key="2">
    <source>
        <dbReference type="EMBL" id="KAJ1959149.1"/>
    </source>
</evidence>
<feature type="non-terminal residue" evidence="2">
    <location>
        <position position="1"/>
    </location>
</feature>
<evidence type="ECO:0000313" key="3">
    <source>
        <dbReference type="Proteomes" id="UP001150925"/>
    </source>
</evidence>
<dbReference type="Proteomes" id="UP001150925">
    <property type="component" value="Unassembled WGS sequence"/>
</dbReference>
<gene>
    <name evidence="2" type="ORF">IWQ62_004728</name>
</gene>
<feature type="region of interest" description="Disordered" evidence="1">
    <location>
        <begin position="70"/>
        <end position="91"/>
    </location>
</feature>
<organism evidence="2 3">
    <name type="scientific">Dispira parvispora</name>
    <dbReference type="NCBI Taxonomy" id="1520584"/>
    <lineage>
        <taxon>Eukaryota</taxon>
        <taxon>Fungi</taxon>
        <taxon>Fungi incertae sedis</taxon>
        <taxon>Zoopagomycota</taxon>
        <taxon>Kickxellomycotina</taxon>
        <taxon>Dimargaritomycetes</taxon>
        <taxon>Dimargaritales</taxon>
        <taxon>Dimargaritaceae</taxon>
        <taxon>Dispira</taxon>
    </lineage>
</organism>
<proteinExistence type="predicted"/>
<name>A0A9W8AK87_9FUNG</name>